<evidence type="ECO:0000256" key="3">
    <source>
        <dbReference type="ARBA" id="ARBA00022676"/>
    </source>
</evidence>
<comment type="caution">
    <text evidence="10">The sequence shown here is derived from an EMBL/GenBank/DDBJ whole genome shotgun (WGS) entry which is preliminary data.</text>
</comment>
<dbReference type="AlphaFoldDB" id="A0A3N1GWP0"/>
<dbReference type="GO" id="GO:0016763">
    <property type="term" value="F:pentosyltransferase activity"/>
    <property type="evidence" value="ECO:0007669"/>
    <property type="project" value="TreeGrafter"/>
</dbReference>
<evidence type="ECO:0000256" key="5">
    <source>
        <dbReference type="ARBA" id="ARBA00022692"/>
    </source>
</evidence>
<feature type="transmembrane region" description="Helical" evidence="9">
    <location>
        <begin position="226"/>
        <end position="244"/>
    </location>
</feature>
<dbReference type="InterPro" id="IPR050297">
    <property type="entry name" value="LipidA_mod_glycosyltrf_83"/>
</dbReference>
<gene>
    <name evidence="10" type="ORF">EDC03_2488</name>
</gene>
<reference evidence="10 11" key="1">
    <citation type="journal article" date="2015" name="Stand. Genomic Sci.">
        <title>Genomic Encyclopedia of Bacterial and Archaeal Type Strains, Phase III: the genomes of soil and plant-associated and newly described type strains.</title>
        <authorList>
            <person name="Whitman W.B."/>
            <person name="Woyke T."/>
            <person name="Klenk H.P."/>
            <person name="Zhou Y."/>
            <person name="Lilburn T.G."/>
            <person name="Beck B.J."/>
            <person name="De Vos P."/>
            <person name="Vandamme P."/>
            <person name="Eisen J.A."/>
            <person name="Garrity G."/>
            <person name="Hugenholtz P."/>
            <person name="Kyrpides N.C."/>
        </authorList>
    </citation>
    <scope>NUCLEOTIDE SEQUENCE [LARGE SCALE GENOMIC DNA]</scope>
    <source>
        <strain evidence="10 11">CECT 7306</strain>
    </source>
</reference>
<evidence type="ECO:0000256" key="8">
    <source>
        <dbReference type="SAM" id="MobiDB-lite"/>
    </source>
</evidence>
<name>A0A3N1GWP0_9ACTN</name>
<evidence type="ECO:0000256" key="4">
    <source>
        <dbReference type="ARBA" id="ARBA00022679"/>
    </source>
</evidence>
<protein>
    <recommendedName>
        <fullName evidence="12">Dolichyl-phosphate-mannose-protein mannosyltransferase</fullName>
    </recommendedName>
</protein>
<feature type="transmembrane region" description="Helical" evidence="9">
    <location>
        <begin position="157"/>
        <end position="175"/>
    </location>
</feature>
<feature type="region of interest" description="Disordered" evidence="8">
    <location>
        <begin position="1"/>
        <end position="28"/>
    </location>
</feature>
<evidence type="ECO:0000256" key="7">
    <source>
        <dbReference type="ARBA" id="ARBA00023136"/>
    </source>
</evidence>
<keyword evidence="3" id="KW-0328">Glycosyltransferase</keyword>
<evidence type="ECO:0000256" key="6">
    <source>
        <dbReference type="ARBA" id="ARBA00022989"/>
    </source>
</evidence>
<keyword evidence="11" id="KW-1185">Reference proteome</keyword>
<feature type="compositionally biased region" description="Low complexity" evidence="8">
    <location>
        <begin position="8"/>
        <end position="21"/>
    </location>
</feature>
<comment type="subcellular location">
    <subcellularLocation>
        <location evidence="1">Cell membrane</location>
        <topology evidence="1">Multi-pass membrane protein</topology>
    </subcellularLocation>
</comment>
<feature type="transmembrane region" description="Helical" evidence="9">
    <location>
        <begin position="40"/>
        <end position="64"/>
    </location>
</feature>
<evidence type="ECO:0000256" key="9">
    <source>
        <dbReference type="SAM" id="Phobius"/>
    </source>
</evidence>
<evidence type="ECO:0000313" key="10">
    <source>
        <dbReference type="EMBL" id="ROP34670.1"/>
    </source>
</evidence>
<feature type="transmembrane region" description="Helical" evidence="9">
    <location>
        <begin position="203"/>
        <end position="219"/>
    </location>
</feature>
<feature type="transmembrane region" description="Helical" evidence="9">
    <location>
        <begin position="133"/>
        <end position="151"/>
    </location>
</feature>
<evidence type="ECO:0008006" key="12">
    <source>
        <dbReference type="Google" id="ProtNLM"/>
    </source>
</evidence>
<feature type="transmembrane region" description="Helical" evidence="9">
    <location>
        <begin position="407"/>
        <end position="427"/>
    </location>
</feature>
<sequence length="498" mass="53241">MQHPGPVTTTAPRSPAASSPRPDGRTPRSARLRALAADHAPFLGALALGVVVRLVVLAAFPPAIMVSDAPSYLRFVGDTTPSVERPDGYGLFFLLPLSLVRDDVALFVGVQHVLGLAAATGLYAVLRRWGVGRWWAAVAVLPLLLDAMLLVLEHGPLSDAFFVHLLVLAMVLLGWRRRPTPGVALAAGLVMGASVLVRQVGTPLVLAGVVFCLLAGAGLRGRVLPAALLVVGFVLPVGAYAAWYHSTWGTYALSGIGGTSAYMRTTTFVDCDLLDLEPYAEVLCPPEPVGERRDPTDYGWYEIGVGATALELPPGVARDDVLRDFARQAISAQPGDYVRTVLRDVALGFDPYRVDRYEYSTAFKWQFVSYVDRTPTPWTEPGFAEHGGVQQQTHQPWADLLVAYERVVYVGGPLVLLSLVLGVVGAVHRRAGPARPYVLLLVLCGFGLSVLPDLTTQFVWRYQLPAVVLLPVAAVLGVSAVRRGRRGAGAGVVAPGDA</sequence>
<dbReference type="InParanoid" id="A0A3N1GWP0"/>
<feature type="transmembrane region" description="Helical" evidence="9">
    <location>
        <begin position="463"/>
        <end position="481"/>
    </location>
</feature>
<keyword evidence="2" id="KW-1003">Cell membrane</keyword>
<keyword evidence="4" id="KW-0808">Transferase</keyword>
<keyword evidence="6 9" id="KW-1133">Transmembrane helix</keyword>
<evidence type="ECO:0000313" key="11">
    <source>
        <dbReference type="Proteomes" id="UP000276232"/>
    </source>
</evidence>
<dbReference type="PANTHER" id="PTHR33908">
    <property type="entry name" value="MANNOSYLTRANSFERASE YKCB-RELATED"/>
    <property type="match status" value="1"/>
</dbReference>
<dbReference type="GO" id="GO:0005886">
    <property type="term" value="C:plasma membrane"/>
    <property type="evidence" value="ECO:0007669"/>
    <property type="project" value="UniProtKB-SubCell"/>
</dbReference>
<organism evidence="10 11">
    <name type="scientific">Pseudokineococcus lusitanus</name>
    <dbReference type="NCBI Taxonomy" id="763993"/>
    <lineage>
        <taxon>Bacteria</taxon>
        <taxon>Bacillati</taxon>
        <taxon>Actinomycetota</taxon>
        <taxon>Actinomycetes</taxon>
        <taxon>Kineosporiales</taxon>
        <taxon>Kineosporiaceae</taxon>
        <taxon>Pseudokineococcus</taxon>
    </lineage>
</organism>
<evidence type="ECO:0000256" key="2">
    <source>
        <dbReference type="ARBA" id="ARBA00022475"/>
    </source>
</evidence>
<dbReference type="Proteomes" id="UP000276232">
    <property type="component" value="Unassembled WGS sequence"/>
</dbReference>
<keyword evidence="5 9" id="KW-0812">Transmembrane</keyword>
<keyword evidence="7 9" id="KW-0472">Membrane</keyword>
<accession>A0A3N1GWP0</accession>
<proteinExistence type="predicted"/>
<dbReference type="EMBL" id="RJKN01000006">
    <property type="protein sequence ID" value="ROP34670.1"/>
    <property type="molecule type" value="Genomic_DNA"/>
</dbReference>
<dbReference type="PANTHER" id="PTHR33908:SF11">
    <property type="entry name" value="MEMBRANE PROTEIN"/>
    <property type="match status" value="1"/>
</dbReference>
<dbReference type="GO" id="GO:0009103">
    <property type="term" value="P:lipopolysaccharide biosynthetic process"/>
    <property type="evidence" value="ECO:0007669"/>
    <property type="project" value="UniProtKB-ARBA"/>
</dbReference>
<evidence type="ECO:0000256" key="1">
    <source>
        <dbReference type="ARBA" id="ARBA00004651"/>
    </source>
</evidence>
<feature type="transmembrane region" description="Helical" evidence="9">
    <location>
        <begin position="104"/>
        <end position="126"/>
    </location>
</feature>